<dbReference type="AlphaFoldDB" id="A0A1W2GD84"/>
<keyword evidence="2" id="KW-0645">Protease</keyword>
<dbReference type="PANTHER" id="PTHR31817:SF0">
    <property type="entry name" value="CHROMOSOME UNDETERMINED SCAFFOLD_67, WHOLE GENOME SHOTGUN SEQUENCE"/>
    <property type="match status" value="1"/>
</dbReference>
<comment type="cofactor">
    <cofactor evidence="1">
        <name>Zn(2+)</name>
        <dbReference type="ChEBI" id="CHEBI:29105"/>
    </cofactor>
</comment>
<dbReference type="SMART" id="SM01154">
    <property type="entry name" value="DUF1704"/>
    <property type="match status" value="1"/>
</dbReference>
<evidence type="ECO:0000313" key="6">
    <source>
        <dbReference type="Proteomes" id="UP000192472"/>
    </source>
</evidence>
<proteinExistence type="predicted"/>
<keyword evidence="4" id="KW-0482">Metalloprotease</keyword>
<sequence length="416" mass="46658">MDADKKHIKEISDCLQQAASSVRILRNIAWPQTIKNEFFNNKAQKLPVVNYGVYDPKPVLDLIKKANQLIGGESSNIHAWASGIANKIESSALLLASRGTSEFFTHTEALYGKPVDPLHNGLHTTLELAHHFDSVFDSVNHIDLGVDTSQKFSADLLAKSMRKVVKDNFGDLAPEIVMDETLASNALAGRRRVCLRPTAQFTDKDVNQLIQHELFVHVATSLNGYNQPSIKILREGHPGTTKTQEGLAVFAEFITGSIDLDRLQRLSDRVIAIQMAIEGADFLQVYQYYLEKTDNPDQSFESAKRVFRGGVMTGGAPFTKDIVYLEGLITVHNFLRVAISKGKLEYLDLLFCGKLDIMDLPVLKELSEMGLIEKPKFFPPWIKDKRFLLSYLSYSSFLNGINLDRLKIHYESVLNS</sequence>
<evidence type="ECO:0008006" key="7">
    <source>
        <dbReference type="Google" id="ProtNLM"/>
    </source>
</evidence>
<dbReference type="Pfam" id="PF08014">
    <property type="entry name" value="MATCAP"/>
    <property type="match status" value="1"/>
</dbReference>
<evidence type="ECO:0000256" key="3">
    <source>
        <dbReference type="ARBA" id="ARBA00022801"/>
    </source>
</evidence>
<dbReference type="GO" id="GO:0080164">
    <property type="term" value="P:regulation of nitric oxide metabolic process"/>
    <property type="evidence" value="ECO:0007669"/>
    <property type="project" value="TreeGrafter"/>
</dbReference>
<gene>
    <name evidence="5" type="ORF">SAMN04488029_2100</name>
</gene>
<name>A0A1W2GD84_REIFA</name>
<dbReference type="STRING" id="692418.SAMN04488029_2100"/>
<keyword evidence="6" id="KW-1185">Reference proteome</keyword>
<dbReference type="RefSeq" id="WP_084372771.1">
    <property type="nucleotide sequence ID" value="NZ_FWYF01000002.1"/>
</dbReference>
<organism evidence="5 6">
    <name type="scientific">Reichenbachiella faecimaris</name>
    <dbReference type="NCBI Taxonomy" id="692418"/>
    <lineage>
        <taxon>Bacteria</taxon>
        <taxon>Pseudomonadati</taxon>
        <taxon>Bacteroidota</taxon>
        <taxon>Cytophagia</taxon>
        <taxon>Cytophagales</taxon>
        <taxon>Reichenbachiellaceae</taxon>
        <taxon>Reichenbachiella</taxon>
    </lineage>
</organism>
<dbReference type="GO" id="GO:0008237">
    <property type="term" value="F:metallopeptidase activity"/>
    <property type="evidence" value="ECO:0007669"/>
    <property type="project" value="UniProtKB-KW"/>
</dbReference>
<dbReference type="OrthoDB" id="9785840at2"/>
<accession>A0A1W2GD84</accession>
<keyword evidence="3" id="KW-0378">Hydrolase</keyword>
<dbReference type="PANTHER" id="PTHR31817">
    <property type="match status" value="1"/>
</dbReference>
<reference evidence="5 6" key="1">
    <citation type="submission" date="2017-04" db="EMBL/GenBank/DDBJ databases">
        <authorList>
            <person name="Afonso C.L."/>
            <person name="Miller P.J."/>
            <person name="Scott M.A."/>
            <person name="Spackman E."/>
            <person name="Goraichik I."/>
            <person name="Dimitrov K.M."/>
            <person name="Suarez D.L."/>
            <person name="Swayne D.E."/>
        </authorList>
    </citation>
    <scope>NUCLEOTIDE SEQUENCE [LARGE SCALE GENOMIC DNA]</scope>
    <source>
        <strain evidence="5 6">DSM 26133</strain>
    </source>
</reference>
<evidence type="ECO:0000256" key="4">
    <source>
        <dbReference type="ARBA" id="ARBA00023049"/>
    </source>
</evidence>
<evidence type="ECO:0000313" key="5">
    <source>
        <dbReference type="EMBL" id="SMD34617.1"/>
    </source>
</evidence>
<dbReference type="EMBL" id="FWYF01000002">
    <property type="protein sequence ID" value="SMD34617.1"/>
    <property type="molecule type" value="Genomic_DNA"/>
</dbReference>
<evidence type="ECO:0000256" key="2">
    <source>
        <dbReference type="ARBA" id="ARBA00022670"/>
    </source>
</evidence>
<evidence type="ECO:0000256" key="1">
    <source>
        <dbReference type="ARBA" id="ARBA00001947"/>
    </source>
</evidence>
<protein>
    <recommendedName>
        <fullName evidence="7">Flavohemoglobin expression-modulating QEGLA motif protein</fullName>
    </recommendedName>
</protein>
<dbReference type="GO" id="GO:0006508">
    <property type="term" value="P:proteolysis"/>
    <property type="evidence" value="ECO:0007669"/>
    <property type="project" value="UniProtKB-KW"/>
</dbReference>
<dbReference type="InterPro" id="IPR012548">
    <property type="entry name" value="MATCAP"/>
</dbReference>
<dbReference type="Proteomes" id="UP000192472">
    <property type="component" value="Unassembled WGS sequence"/>
</dbReference>